<comment type="caution">
    <text evidence="6">The sequence shown here is derived from an EMBL/GenBank/DDBJ whole genome shotgun (WGS) entry which is preliminary data.</text>
</comment>
<dbReference type="PROSITE" id="PS51128">
    <property type="entry name" value="ZF_DKSA_2"/>
    <property type="match status" value="1"/>
</dbReference>
<keyword evidence="2" id="KW-0863">Zinc-finger</keyword>
<organism evidence="6 7">
    <name type="scientific">Mesonia aestuariivivens</name>
    <dbReference type="NCBI Taxonomy" id="2796128"/>
    <lineage>
        <taxon>Bacteria</taxon>
        <taxon>Pseudomonadati</taxon>
        <taxon>Bacteroidota</taxon>
        <taxon>Flavobacteriia</taxon>
        <taxon>Flavobacteriales</taxon>
        <taxon>Flavobacteriaceae</taxon>
        <taxon>Mesonia</taxon>
    </lineage>
</organism>
<evidence type="ECO:0000256" key="3">
    <source>
        <dbReference type="ARBA" id="ARBA00022833"/>
    </source>
</evidence>
<sequence>MATEISAKEHYSDKELEEFKNLILDKIQKATAQLDLYKSAYMNDSNNGTDDTSPTFKAFDEGSETMSKESNSQLAIRQEKFIRDLKNALIRIENKTYGICRVTGKLIKKERLMLVPHATLSIEAKNMQK</sequence>
<accession>A0ABS6VXK4</accession>
<dbReference type="EMBL" id="JAHWDF010000001">
    <property type="protein sequence ID" value="MBW2960322.1"/>
    <property type="molecule type" value="Genomic_DNA"/>
</dbReference>
<evidence type="ECO:0000256" key="1">
    <source>
        <dbReference type="ARBA" id="ARBA00022723"/>
    </source>
</evidence>
<evidence type="ECO:0000313" key="6">
    <source>
        <dbReference type="EMBL" id="MBW2960322.1"/>
    </source>
</evidence>
<feature type="zinc finger region" description="dksA C4-type" evidence="4">
    <location>
        <begin position="100"/>
        <end position="124"/>
    </location>
</feature>
<keyword evidence="1" id="KW-0479">Metal-binding</keyword>
<dbReference type="InterPro" id="IPR000962">
    <property type="entry name" value="Znf_DskA_TraR"/>
</dbReference>
<proteinExistence type="predicted"/>
<gene>
    <name evidence="6" type="ORF">KW502_00730</name>
</gene>
<evidence type="ECO:0000259" key="5">
    <source>
        <dbReference type="Pfam" id="PF01258"/>
    </source>
</evidence>
<keyword evidence="3" id="KW-0862">Zinc</keyword>
<feature type="domain" description="Zinc finger DksA/TraR C4-type" evidence="5">
    <location>
        <begin position="96"/>
        <end position="125"/>
    </location>
</feature>
<reference evidence="6 7" key="1">
    <citation type="submission" date="2021-07" db="EMBL/GenBank/DDBJ databases">
        <title>Mesonia aestuariivivens sp. nov., isolated from a tidal flat.</title>
        <authorList>
            <person name="Kim Y.-O."/>
            <person name="Yoon J.-H."/>
        </authorList>
    </citation>
    <scope>NUCLEOTIDE SEQUENCE [LARGE SCALE GENOMIC DNA]</scope>
    <source>
        <strain evidence="6 7">JHPTF-M18</strain>
    </source>
</reference>
<evidence type="ECO:0000256" key="2">
    <source>
        <dbReference type="ARBA" id="ARBA00022771"/>
    </source>
</evidence>
<name>A0ABS6VXK4_9FLAO</name>
<protein>
    <submittedName>
        <fullName evidence="6">TraR/DksA family transcriptional regulator</fullName>
    </submittedName>
</protein>
<evidence type="ECO:0000256" key="4">
    <source>
        <dbReference type="PROSITE-ProRule" id="PRU00510"/>
    </source>
</evidence>
<dbReference type="Pfam" id="PF01258">
    <property type="entry name" value="zf-dskA_traR"/>
    <property type="match status" value="1"/>
</dbReference>
<dbReference type="PANTHER" id="PTHR33823">
    <property type="entry name" value="RNA POLYMERASE-BINDING TRANSCRIPTION FACTOR DKSA-RELATED"/>
    <property type="match status" value="1"/>
</dbReference>
<dbReference type="RefSeq" id="WP_219038611.1">
    <property type="nucleotide sequence ID" value="NZ_JAHWDF010000001.1"/>
</dbReference>
<keyword evidence="7" id="KW-1185">Reference proteome</keyword>
<evidence type="ECO:0000313" key="7">
    <source>
        <dbReference type="Proteomes" id="UP000719267"/>
    </source>
</evidence>
<dbReference type="PANTHER" id="PTHR33823:SF2">
    <property type="entry name" value="RNA POLYMERASE-BINDING TRANSCRIPTION FACTOR DKSA"/>
    <property type="match status" value="1"/>
</dbReference>
<dbReference type="Proteomes" id="UP000719267">
    <property type="component" value="Unassembled WGS sequence"/>
</dbReference>